<feature type="domain" description="Periplakin-like plectin repeat" evidence="3">
    <location>
        <begin position="236"/>
        <end position="401"/>
    </location>
</feature>
<dbReference type="OrthoDB" id="9781481at2"/>
<evidence type="ECO:0000259" key="3">
    <source>
        <dbReference type="Pfam" id="PF26346"/>
    </source>
</evidence>
<accession>A0A4R2LK47</accession>
<dbReference type="SUPFAM" id="SSF52540">
    <property type="entry name" value="P-loop containing nucleoside triphosphate hydrolases"/>
    <property type="match status" value="1"/>
</dbReference>
<dbReference type="InterPro" id="IPR027417">
    <property type="entry name" value="P-loop_NTPase"/>
</dbReference>
<gene>
    <name evidence="4" type="ORF">EV699_10127</name>
</gene>
<dbReference type="AlphaFoldDB" id="A0A4R2LK47"/>
<keyword evidence="2" id="KW-1133">Transmembrane helix</keyword>
<organism evidence="4 5">
    <name type="scientific">Plasticicumulans lactativorans</name>
    <dbReference type="NCBI Taxonomy" id="1133106"/>
    <lineage>
        <taxon>Bacteria</taxon>
        <taxon>Pseudomonadati</taxon>
        <taxon>Pseudomonadota</taxon>
        <taxon>Gammaproteobacteria</taxon>
        <taxon>Candidatus Competibacteraceae</taxon>
        <taxon>Plasticicumulans</taxon>
    </lineage>
</organism>
<feature type="coiled-coil region" evidence="1">
    <location>
        <begin position="44"/>
        <end position="165"/>
    </location>
</feature>
<keyword evidence="2" id="KW-0812">Transmembrane</keyword>
<feature type="coiled-coil region" evidence="1">
    <location>
        <begin position="190"/>
        <end position="231"/>
    </location>
</feature>
<dbReference type="Gene3D" id="1.10.287.1490">
    <property type="match status" value="1"/>
</dbReference>
<dbReference type="InterPro" id="IPR058847">
    <property type="entry name" value="Plectin_PPL"/>
</dbReference>
<evidence type="ECO:0000313" key="4">
    <source>
        <dbReference type="EMBL" id="TCO83643.1"/>
    </source>
</evidence>
<dbReference type="EMBL" id="SLWY01000001">
    <property type="protein sequence ID" value="TCO83643.1"/>
    <property type="molecule type" value="Genomic_DNA"/>
</dbReference>
<dbReference type="Gene3D" id="3.40.50.300">
    <property type="entry name" value="P-loop containing nucleotide triphosphate hydrolases"/>
    <property type="match status" value="1"/>
</dbReference>
<proteinExistence type="predicted"/>
<evidence type="ECO:0000313" key="5">
    <source>
        <dbReference type="Proteomes" id="UP000295765"/>
    </source>
</evidence>
<name>A0A4R2LK47_9GAMM</name>
<dbReference type="PANTHER" id="PTHR43941">
    <property type="entry name" value="STRUCTURAL MAINTENANCE OF CHROMOSOMES PROTEIN 2"/>
    <property type="match status" value="1"/>
</dbReference>
<protein>
    <recommendedName>
        <fullName evidence="3">Periplakin-like plectin repeat domain-containing protein</fullName>
    </recommendedName>
</protein>
<reference evidence="4 5" key="1">
    <citation type="submission" date="2019-03" db="EMBL/GenBank/DDBJ databases">
        <title>Genomic Encyclopedia of Type Strains, Phase IV (KMG-IV): sequencing the most valuable type-strain genomes for metagenomic binning, comparative biology and taxonomic classification.</title>
        <authorList>
            <person name="Goeker M."/>
        </authorList>
    </citation>
    <scope>NUCLEOTIDE SEQUENCE [LARGE SCALE GENOMIC DNA]</scope>
    <source>
        <strain evidence="4 5">DSM 25287</strain>
    </source>
</reference>
<keyword evidence="2" id="KW-0472">Membrane</keyword>
<feature type="transmembrane region" description="Helical" evidence="2">
    <location>
        <begin position="6"/>
        <end position="27"/>
    </location>
</feature>
<comment type="caution">
    <text evidence="4">The sequence shown here is derived from an EMBL/GenBank/DDBJ whole genome shotgun (WGS) entry which is preliminary data.</text>
</comment>
<keyword evidence="1" id="KW-0175">Coiled coil</keyword>
<evidence type="ECO:0000256" key="2">
    <source>
        <dbReference type="SAM" id="Phobius"/>
    </source>
</evidence>
<dbReference type="RefSeq" id="WP_132537921.1">
    <property type="nucleotide sequence ID" value="NZ_SLWY01000001.1"/>
</dbReference>
<sequence>MDTNTLVWLASGGTLAGIVSVITALVCGMHYGAALRRIPAAAFLEDIVARVATRREELERLDAQLGERHNGLQGLRGETEMLTARRDALAAQLRELQEDLVALDGRRADIASVRDELAEARTQLAMLVSELTERRTQQEQLERAAERARAQLSLLEERRSEIEAIDTAEREARIRLTEAQTELGTVVQAREAARREAEAAARDREMLATNIDRLTDERNELRADIASLQAERNPLSTEVQGLRRHLEQLHLQQQALDGDLQRLQSLQPVLEDKISGLQQEVVTRTAELKDLQAERDPLSTEVQGLRRHLEQLHLQRQTLDGDLQRLQSLQPVLEDKISGLQQEVVTRTAELKDLQAERDPLAADIDGLRRQLEPLRTQCDEVEAELARRRAELAAIEQEIRTKGGGSVGNPEDVLADLEQAPACLVGDGGRGPLMPNPQRDDDETAMLGRVRTHLDRLRLHFPERTLYAFHTALKTATISPLTVLAGISGTGKSQLPRRYAEAMGIHFLKLPVQPRWDSPQDMLGFYNYLEKRYKATEFARALVHFDTYNWPLARPFKDRLLLILLDELNLARVEYYFSEFLSQLEGRPAPGDRDPEHIRSSEIVLDTGGVGGPPPRIYPGHNLLFVGTMNEDESTQTLSDKVLDRANLLRFPRPEKLAGETLASGGEPAEGFLPASRWHAWRRSFGTLPATLREPVERWIHDLNEHLDGLHRPFAHRVNQAMLAYIANYPGVAEPMAQTSPLDQARIAFADQLEQRILPKLRGIDLGDSGVTQHLDRIRALIDNELHDATLARAFQRAAQDDGSGRPFVWKGVRRESI</sequence>
<dbReference type="Pfam" id="PF26346">
    <property type="entry name" value="Plectin_PPL"/>
    <property type="match status" value="1"/>
</dbReference>
<evidence type="ECO:0000256" key="1">
    <source>
        <dbReference type="SAM" id="Coils"/>
    </source>
</evidence>
<keyword evidence="5" id="KW-1185">Reference proteome</keyword>
<dbReference type="Proteomes" id="UP000295765">
    <property type="component" value="Unassembled WGS sequence"/>
</dbReference>
<dbReference type="PANTHER" id="PTHR43941:SF1">
    <property type="entry name" value="STRUCTURAL MAINTENANCE OF CHROMOSOMES PROTEIN 2"/>
    <property type="match status" value="1"/>
</dbReference>
<feature type="coiled-coil region" evidence="1">
    <location>
        <begin position="274"/>
        <end position="399"/>
    </location>
</feature>